<dbReference type="InterPro" id="IPR000741">
    <property type="entry name" value="FBA_I"/>
</dbReference>
<dbReference type="AlphaFoldDB" id="A0A973A8Z6"/>
<dbReference type="Pfam" id="PF00274">
    <property type="entry name" value="Glycolytic"/>
    <property type="match status" value="1"/>
</dbReference>
<accession>A0A973A8Z6</accession>
<keyword evidence="4" id="KW-0324">Glycolysis</keyword>
<dbReference type="GO" id="GO:0006096">
    <property type="term" value="P:glycolytic process"/>
    <property type="evidence" value="ECO:0007669"/>
    <property type="project" value="UniProtKB-KW"/>
</dbReference>
<dbReference type="Proteomes" id="UP000754644">
    <property type="component" value="Unassembled WGS sequence"/>
</dbReference>
<protein>
    <recommendedName>
        <fullName evidence="3">fructose-bisphosphate aldolase</fullName>
        <ecNumber evidence="3">4.1.2.13</ecNumber>
    </recommendedName>
    <alternativeName>
        <fullName evidence="6">Fructose-bisphosphate aldolase class I</fullName>
    </alternativeName>
</protein>
<dbReference type="InterPro" id="IPR013785">
    <property type="entry name" value="Aldolase_TIM"/>
</dbReference>
<evidence type="ECO:0000256" key="2">
    <source>
        <dbReference type="ARBA" id="ARBA00010387"/>
    </source>
</evidence>
<dbReference type="Gene3D" id="3.20.20.70">
    <property type="entry name" value="Aldolase class I"/>
    <property type="match status" value="1"/>
</dbReference>
<comment type="pathway">
    <text evidence="1">Carbohydrate degradation; glycolysis; D-glyceraldehyde 3-phosphate and glycerone phosphate from D-glucose: step 4/4.</text>
</comment>
<evidence type="ECO:0000256" key="4">
    <source>
        <dbReference type="ARBA" id="ARBA00023152"/>
    </source>
</evidence>
<evidence type="ECO:0000313" key="7">
    <source>
        <dbReference type="EMBL" id="NQV64276.1"/>
    </source>
</evidence>
<dbReference type="GO" id="GO:0004332">
    <property type="term" value="F:fructose-bisphosphate aldolase activity"/>
    <property type="evidence" value="ECO:0007669"/>
    <property type="project" value="UniProtKB-EC"/>
</dbReference>
<gene>
    <name evidence="7" type="ORF">HQ497_02825</name>
</gene>
<comment type="similarity">
    <text evidence="2">Belongs to the class I fructose-bisphosphate aldolase family.</text>
</comment>
<keyword evidence="5" id="KW-0456">Lyase</keyword>
<comment type="caution">
    <text evidence="7">The sequence shown here is derived from an EMBL/GenBank/DDBJ whole genome shotgun (WGS) entry which is preliminary data.</text>
</comment>
<dbReference type="PANTHER" id="PTHR11627">
    <property type="entry name" value="FRUCTOSE-BISPHOSPHATE ALDOLASE"/>
    <property type="match status" value="1"/>
</dbReference>
<dbReference type="SUPFAM" id="SSF51569">
    <property type="entry name" value="Aldolase"/>
    <property type="match status" value="1"/>
</dbReference>
<evidence type="ECO:0000313" key="8">
    <source>
        <dbReference type="Proteomes" id="UP000754644"/>
    </source>
</evidence>
<name>A0A973A8Z6_9GAMM</name>
<evidence type="ECO:0000256" key="3">
    <source>
        <dbReference type="ARBA" id="ARBA00013068"/>
    </source>
</evidence>
<evidence type="ECO:0000256" key="1">
    <source>
        <dbReference type="ARBA" id="ARBA00004714"/>
    </source>
</evidence>
<evidence type="ECO:0000256" key="5">
    <source>
        <dbReference type="ARBA" id="ARBA00023239"/>
    </source>
</evidence>
<evidence type="ECO:0000256" key="6">
    <source>
        <dbReference type="ARBA" id="ARBA00029799"/>
    </source>
</evidence>
<sequence>MQYATELETTIKDLVQTGRGVLAADESAPTIKQRFDAVGIVSSAESRRAWRSLLITTPGLGEYISGIILFDETLDQKTDDGSTDFSPKIRTITKMKFCAYSPETARALQA</sequence>
<dbReference type="EMBL" id="JABMOJ010000102">
    <property type="protein sequence ID" value="NQV64276.1"/>
    <property type="molecule type" value="Genomic_DNA"/>
</dbReference>
<proteinExistence type="inferred from homology"/>
<dbReference type="EC" id="4.1.2.13" evidence="3"/>
<organism evidence="7 8">
    <name type="scientific">SAR86 cluster bacterium</name>
    <dbReference type="NCBI Taxonomy" id="2030880"/>
    <lineage>
        <taxon>Bacteria</taxon>
        <taxon>Pseudomonadati</taxon>
        <taxon>Pseudomonadota</taxon>
        <taxon>Gammaproteobacteria</taxon>
        <taxon>SAR86 cluster</taxon>
    </lineage>
</organism>
<reference evidence="7" key="1">
    <citation type="submission" date="2020-05" db="EMBL/GenBank/DDBJ databases">
        <title>Sulfur intermediates as new biogeochemical hubs in an aquatic model microbial ecosystem.</title>
        <authorList>
            <person name="Vigneron A."/>
        </authorList>
    </citation>
    <scope>NUCLEOTIDE SEQUENCE</scope>
    <source>
        <strain evidence="7">Bin.250</strain>
    </source>
</reference>